<evidence type="ECO:0000313" key="3">
    <source>
        <dbReference type="EMBL" id="MBM7803505.1"/>
    </source>
</evidence>
<sequence length="107" mass="11148">MRTVEVLRLAVAGGHAIRLLEPRRTPVLDAVLAVRQTAQAVLVSRSGSPDAHTASAVVDVLHGASMVPVALLGGRLRRFASVQLVLAAALAVAEVTAVGRGRSRGRR</sequence>
<keyword evidence="1" id="KW-0472">Membrane</keyword>
<keyword evidence="1" id="KW-0812">Transmembrane</keyword>
<evidence type="ECO:0000313" key="2">
    <source>
        <dbReference type="EMBL" id="GGL00050.1"/>
    </source>
</evidence>
<dbReference type="EMBL" id="JAFBCG010000001">
    <property type="protein sequence ID" value="MBM7803505.1"/>
    <property type="molecule type" value="Genomic_DNA"/>
</dbReference>
<protein>
    <submittedName>
        <fullName evidence="2">Uncharacterized protein</fullName>
    </submittedName>
</protein>
<comment type="caution">
    <text evidence="2">The sequence shown here is derived from an EMBL/GenBank/DDBJ whole genome shotgun (WGS) entry which is preliminary data.</text>
</comment>
<reference evidence="2" key="2">
    <citation type="submission" date="2020-09" db="EMBL/GenBank/DDBJ databases">
        <authorList>
            <person name="Sun Q."/>
            <person name="Ohkuma M."/>
        </authorList>
    </citation>
    <scope>NUCLEOTIDE SEQUENCE</scope>
    <source>
        <strain evidence="2">JCM 1480</strain>
    </source>
</reference>
<dbReference type="EMBL" id="BMOI01000006">
    <property type="protein sequence ID" value="GGL00050.1"/>
    <property type="molecule type" value="Genomic_DNA"/>
</dbReference>
<keyword evidence="1" id="KW-1133">Transmembrane helix</keyword>
<dbReference type="Proteomes" id="UP000746584">
    <property type="component" value="Unassembled WGS sequence"/>
</dbReference>
<evidence type="ECO:0000313" key="5">
    <source>
        <dbReference type="Proteomes" id="UP000746584"/>
    </source>
</evidence>
<dbReference type="RefSeq" id="WP_175327970.1">
    <property type="nucleotide sequence ID" value="NZ_BMOI01000006.1"/>
</dbReference>
<keyword evidence="5" id="KW-1185">Reference proteome</keyword>
<accession>A0A8H9G8E9</accession>
<name>A0A8H9G8E9_9MICO</name>
<proteinExistence type="predicted"/>
<dbReference type="AlphaFoldDB" id="A0A8H9G8E9"/>
<feature type="transmembrane region" description="Helical" evidence="1">
    <location>
        <begin position="79"/>
        <end position="99"/>
    </location>
</feature>
<evidence type="ECO:0000256" key="1">
    <source>
        <dbReference type="SAM" id="Phobius"/>
    </source>
</evidence>
<evidence type="ECO:0000313" key="4">
    <source>
        <dbReference type="Proteomes" id="UP000648535"/>
    </source>
</evidence>
<reference evidence="3 5" key="3">
    <citation type="submission" date="2021-01" db="EMBL/GenBank/DDBJ databases">
        <title>Sequencing the genomes of 1000 actinobacteria strains.</title>
        <authorList>
            <person name="Klenk H.-P."/>
        </authorList>
    </citation>
    <scope>NUCLEOTIDE SEQUENCE [LARGE SCALE GENOMIC DNA]</scope>
    <source>
        <strain evidence="3 5">DSM 20542</strain>
    </source>
</reference>
<dbReference type="Proteomes" id="UP000648535">
    <property type="component" value="Unassembled WGS sequence"/>
</dbReference>
<gene>
    <name evidence="2" type="ORF">GCM10009769_17790</name>
    <name evidence="3" type="ORF">JOE58_002756</name>
</gene>
<organism evidence="2 4">
    <name type="scientific">Curtobacterium luteum</name>
    <dbReference type="NCBI Taxonomy" id="33881"/>
    <lineage>
        <taxon>Bacteria</taxon>
        <taxon>Bacillati</taxon>
        <taxon>Actinomycetota</taxon>
        <taxon>Actinomycetes</taxon>
        <taxon>Micrococcales</taxon>
        <taxon>Microbacteriaceae</taxon>
        <taxon>Curtobacterium</taxon>
    </lineage>
</organism>
<reference evidence="2" key="1">
    <citation type="journal article" date="2014" name="Int. J. Syst. Evol. Microbiol.">
        <title>Complete genome sequence of Corynebacterium casei LMG S-19264T (=DSM 44701T), isolated from a smear-ripened cheese.</title>
        <authorList>
            <consortium name="US DOE Joint Genome Institute (JGI-PGF)"/>
            <person name="Walter F."/>
            <person name="Albersmeier A."/>
            <person name="Kalinowski J."/>
            <person name="Ruckert C."/>
        </authorList>
    </citation>
    <scope>NUCLEOTIDE SEQUENCE</scope>
    <source>
        <strain evidence="2">JCM 1480</strain>
    </source>
</reference>